<dbReference type="PANTHER" id="PTHR24096">
    <property type="entry name" value="LONG-CHAIN-FATTY-ACID--COA LIGASE"/>
    <property type="match status" value="1"/>
</dbReference>
<dbReference type="SUPFAM" id="SSF56801">
    <property type="entry name" value="Acetyl-CoA synthetase-like"/>
    <property type="match status" value="1"/>
</dbReference>
<dbReference type="Gene3D" id="3.30.300.30">
    <property type="match status" value="1"/>
</dbReference>
<dbReference type="InParanoid" id="A0A136J9T8"/>
<reference evidence="5" key="1">
    <citation type="submission" date="2016-02" db="EMBL/GenBank/DDBJ databases">
        <title>Draft genome sequence of Microdochium bolleyi, a fungal endophyte of beachgrass.</title>
        <authorList>
            <consortium name="DOE Joint Genome Institute"/>
            <person name="David A.S."/>
            <person name="May G."/>
            <person name="Haridas S."/>
            <person name="Lim J."/>
            <person name="Wang M."/>
            <person name="Labutti K."/>
            <person name="Lipzen A."/>
            <person name="Barry K."/>
            <person name="Grigoriev I.V."/>
        </authorList>
    </citation>
    <scope>NUCLEOTIDE SEQUENCE [LARGE SCALE GENOMIC DNA]</scope>
    <source>
        <strain evidence="5">J235TASD1</strain>
    </source>
</reference>
<evidence type="ECO:0008006" key="6">
    <source>
        <dbReference type="Google" id="ProtNLM"/>
    </source>
</evidence>
<sequence>MVFHPPSWVPKLPFSPPDSIPVHEFWADERHGRLPFDRSWNPFTCGVTGKTYTNREVASRVDFLARALSKKLGWRVNDDTPWDKVLNVFSFNSIDYITASFAVHRLNGISTPANAMYSASELEYQLKTSGAKAIITCVPLLDTALKAAKAAGVKEDHIFLMDVLGFPPPKDSRFKTLDQLIEDGRNEPELPPLSWAVGQGARQVAFLCFSSGTSGLPKAVMIAHRNVISNMMQIRWHEETGRRAKGIETQAQMGLLPMSHIYGLVFISLAAMYRGDATFVLPKFELETLLKCVQKNKINFMHLVPPIIIQLLKNPELCAKYDLSSLVFIFTGAAPLGAETHEDVERTFPGLKVGQGYGLTETSTLVIGSGMNDVMVGTSGSLVPATRAKLLDEEGNEITECDKRGELLVQSPSVTLGYLNNERATTEAFVFDEDGRWMRTGDVAIATKAPSGNIHFAIVDRLKELIKVKGNQVAPAELEAHLLTHPAVADCTVIPVPDESAGEVPKAFVVKAKSHADKPDEEVAREVAKHVEDHKARYKWLKGGIEFIDEIPKSPSGKILRRMLRDKEKESRRAAGAKL</sequence>
<name>A0A136J9T8_9PEZI</name>
<gene>
    <name evidence="4" type="ORF">Micbo1qcDRAFT_144693</name>
</gene>
<dbReference type="Pfam" id="PF13193">
    <property type="entry name" value="AMP-binding_C"/>
    <property type="match status" value="1"/>
</dbReference>
<dbReference type="EMBL" id="KQ964247">
    <property type="protein sequence ID" value="KXJ93808.1"/>
    <property type="molecule type" value="Genomic_DNA"/>
</dbReference>
<dbReference type="GO" id="GO:0016405">
    <property type="term" value="F:CoA-ligase activity"/>
    <property type="evidence" value="ECO:0007669"/>
    <property type="project" value="TreeGrafter"/>
</dbReference>
<keyword evidence="5" id="KW-1185">Reference proteome</keyword>
<dbReference type="Proteomes" id="UP000070501">
    <property type="component" value="Unassembled WGS sequence"/>
</dbReference>
<proteinExistence type="inferred from homology"/>
<protein>
    <recommendedName>
        <fullName evidence="6">Phenylacetyl-CoA ligase</fullName>
    </recommendedName>
</protein>
<dbReference type="InterPro" id="IPR025110">
    <property type="entry name" value="AMP-bd_C"/>
</dbReference>
<dbReference type="AlphaFoldDB" id="A0A136J9T8"/>
<dbReference type="InterPro" id="IPR020845">
    <property type="entry name" value="AMP-binding_CS"/>
</dbReference>
<evidence type="ECO:0000313" key="5">
    <source>
        <dbReference type="Proteomes" id="UP000070501"/>
    </source>
</evidence>
<evidence type="ECO:0000259" key="3">
    <source>
        <dbReference type="Pfam" id="PF13193"/>
    </source>
</evidence>
<dbReference type="Pfam" id="PF00501">
    <property type="entry name" value="AMP-binding"/>
    <property type="match status" value="1"/>
</dbReference>
<dbReference type="Gene3D" id="3.40.50.12780">
    <property type="entry name" value="N-terminal domain of ligase-like"/>
    <property type="match status" value="1"/>
</dbReference>
<dbReference type="CDD" id="cd05911">
    <property type="entry name" value="Firefly_Luc_like"/>
    <property type="match status" value="1"/>
</dbReference>
<dbReference type="InterPro" id="IPR000873">
    <property type="entry name" value="AMP-dep_synth/lig_dom"/>
</dbReference>
<dbReference type="OrthoDB" id="6509636at2759"/>
<dbReference type="InterPro" id="IPR042099">
    <property type="entry name" value="ANL_N_sf"/>
</dbReference>
<comment type="similarity">
    <text evidence="1">Belongs to the ATP-dependent AMP-binding enzyme family.</text>
</comment>
<evidence type="ECO:0000313" key="4">
    <source>
        <dbReference type="EMBL" id="KXJ93808.1"/>
    </source>
</evidence>
<evidence type="ECO:0000256" key="1">
    <source>
        <dbReference type="ARBA" id="ARBA00006432"/>
    </source>
</evidence>
<dbReference type="FunFam" id="3.30.300.30:FF:000007">
    <property type="entry name" value="4-coumarate--CoA ligase 2"/>
    <property type="match status" value="1"/>
</dbReference>
<accession>A0A136J9T8</accession>
<feature type="domain" description="AMP-dependent synthetase/ligase" evidence="2">
    <location>
        <begin position="48"/>
        <end position="419"/>
    </location>
</feature>
<dbReference type="PANTHER" id="PTHR24096:SF422">
    <property type="entry name" value="BCDNA.GH02901"/>
    <property type="match status" value="1"/>
</dbReference>
<feature type="domain" description="AMP-binding enzyme C-terminal" evidence="3">
    <location>
        <begin position="477"/>
        <end position="558"/>
    </location>
</feature>
<organism evidence="4 5">
    <name type="scientific">Microdochium bolleyi</name>
    <dbReference type="NCBI Taxonomy" id="196109"/>
    <lineage>
        <taxon>Eukaryota</taxon>
        <taxon>Fungi</taxon>
        <taxon>Dikarya</taxon>
        <taxon>Ascomycota</taxon>
        <taxon>Pezizomycotina</taxon>
        <taxon>Sordariomycetes</taxon>
        <taxon>Xylariomycetidae</taxon>
        <taxon>Xylariales</taxon>
        <taxon>Microdochiaceae</taxon>
        <taxon>Microdochium</taxon>
    </lineage>
</organism>
<dbReference type="InterPro" id="IPR045851">
    <property type="entry name" value="AMP-bd_C_sf"/>
</dbReference>
<dbReference type="STRING" id="196109.A0A136J9T8"/>
<evidence type="ECO:0000259" key="2">
    <source>
        <dbReference type="Pfam" id="PF00501"/>
    </source>
</evidence>
<dbReference type="PROSITE" id="PS00455">
    <property type="entry name" value="AMP_BINDING"/>
    <property type="match status" value="1"/>
</dbReference>